<reference evidence="1" key="1">
    <citation type="journal article" date="2020" name="Nat. Commun.">
        <title>Large-scale genome sequencing of mycorrhizal fungi provides insights into the early evolution of symbiotic traits.</title>
        <authorList>
            <person name="Miyauchi S."/>
            <person name="Kiss E."/>
            <person name="Kuo A."/>
            <person name="Drula E."/>
            <person name="Kohler A."/>
            <person name="Sanchez-Garcia M."/>
            <person name="Morin E."/>
            <person name="Andreopoulos B."/>
            <person name="Barry K.W."/>
            <person name="Bonito G."/>
            <person name="Buee M."/>
            <person name="Carver A."/>
            <person name="Chen C."/>
            <person name="Cichocki N."/>
            <person name="Clum A."/>
            <person name="Culley D."/>
            <person name="Crous P.W."/>
            <person name="Fauchery L."/>
            <person name="Girlanda M."/>
            <person name="Hayes R.D."/>
            <person name="Keri Z."/>
            <person name="LaButti K."/>
            <person name="Lipzen A."/>
            <person name="Lombard V."/>
            <person name="Magnuson J."/>
            <person name="Maillard F."/>
            <person name="Murat C."/>
            <person name="Nolan M."/>
            <person name="Ohm R.A."/>
            <person name="Pangilinan J."/>
            <person name="Pereira M.F."/>
            <person name="Perotto S."/>
            <person name="Peter M."/>
            <person name="Pfister S."/>
            <person name="Riley R."/>
            <person name="Sitrit Y."/>
            <person name="Stielow J.B."/>
            <person name="Szollosi G."/>
            <person name="Zifcakova L."/>
            <person name="Stursova M."/>
            <person name="Spatafora J.W."/>
            <person name="Tedersoo L."/>
            <person name="Vaario L.M."/>
            <person name="Yamada A."/>
            <person name="Yan M."/>
            <person name="Wang P."/>
            <person name="Xu J."/>
            <person name="Bruns T."/>
            <person name="Baldrian P."/>
            <person name="Vilgalys R."/>
            <person name="Dunand C."/>
            <person name="Henrissat B."/>
            <person name="Grigoriev I.V."/>
            <person name="Hibbett D."/>
            <person name="Nagy L.G."/>
            <person name="Martin F.M."/>
        </authorList>
    </citation>
    <scope>NUCLEOTIDE SEQUENCE</scope>
    <source>
        <strain evidence="1">UP504</strain>
    </source>
</reference>
<proteinExistence type="predicted"/>
<evidence type="ECO:0000313" key="1">
    <source>
        <dbReference type="EMBL" id="KAF9502992.1"/>
    </source>
</evidence>
<protein>
    <submittedName>
        <fullName evidence="1">Uncharacterized protein</fullName>
    </submittedName>
</protein>
<dbReference type="AlphaFoldDB" id="A0A9P6ABD4"/>
<sequence length="82" mass="9135">MNLGTTPLTKLSDSACVKLGLIDMDNDLDGEEISVDDEYSAYIGSSTHRIQAMQPVLTFWQVCPFRSTFGSIIQIYFEHSSV</sequence>
<keyword evidence="2" id="KW-1185">Reference proteome</keyword>
<dbReference type="EMBL" id="MU129486">
    <property type="protein sequence ID" value="KAF9502992.1"/>
    <property type="molecule type" value="Genomic_DNA"/>
</dbReference>
<organism evidence="1 2">
    <name type="scientific">Hydnum rufescens UP504</name>
    <dbReference type="NCBI Taxonomy" id="1448309"/>
    <lineage>
        <taxon>Eukaryota</taxon>
        <taxon>Fungi</taxon>
        <taxon>Dikarya</taxon>
        <taxon>Basidiomycota</taxon>
        <taxon>Agaricomycotina</taxon>
        <taxon>Agaricomycetes</taxon>
        <taxon>Cantharellales</taxon>
        <taxon>Hydnaceae</taxon>
        <taxon>Hydnum</taxon>
    </lineage>
</organism>
<accession>A0A9P6ABD4</accession>
<comment type="caution">
    <text evidence="1">The sequence shown here is derived from an EMBL/GenBank/DDBJ whole genome shotgun (WGS) entry which is preliminary data.</text>
</comment>
<name>A0A9P6ABD4_9AGAM</name>
<evidence type="ECO:0000313" key="2">
    <source>
        <dbReference type="Proteomes" id="UP000886523"/>
    </source>
</evidence>
<gene>
    <name evidence="1" type="ORF">BS47DRAFT_1356521</name>
</gene>
<dbReference type="Proteomes" id="UP000886523">
    <property type="component" value="Unassembled WGS sequence"/>
</dbReference>